<dbReference type="EMBL" id="LZYO01000184">
    <property type="protein sequence ID" value="ODH26512.1"/>
    <property type="molecule type" value="Genomic_DNA"/>
</dbReference>
<dbReference type="AlphaFoldDB" id="A0A1D2JCW7"/>
<sequence>MPSNRLIPLLILFIVVAFLAVILFVTWSIMMAVKMQTKQEMEKKNVMMSRDGLKVGIKELNDEKYKDISQSVLVNIWNHSTFPAYKRKWWNNGFSNNNNNSGNGK</sequence>
<feature type="transmembrane region" description="Helical" evidence="1">
    <location>
        <begin position="6"/>
        <end position="33"/>
    </location>
</feature>
<evidence type="ECO:0000313" key="2">
    <source>
        <dbReference type="EMBL" id="ODH26512.1"/>
    </source>
</evidence>
<dbReference type="VEuPathDB" id="FungiDB:PABG_07496"/>
<keyword evidence="1" id="KW-0472">Membrane</keyword>
<proteinExistence type="predicted"/>
<keyword evidence="1" id="KW-1133">Transmembrane helix</keyword>
<name>A0A1D2JCW7_PARBR</name>
<protein>
    <submittedName>
        <fullName evidence="2">Uncharacterized protein</fullName>
    </submittedName>
</protein>
<dbReference type="PANTHER" id="PTHR42077:SF1">
    <property type="entry name" value="YALI0F30239P"/>
    <property type="match status" value="1"/>
</dbReference>
<keyword evidence="1" id="KW-0812">Transmembrane</keyword>
<gene>
    <name evidence="2" type="ORF">ACO22_04562</name>
</gene>
<organism evidence="2 3">
    <name type="scientific">Paracoccidioides brasiliensis</name>
    <dbReference type="NCBI Taxonomy" id="121759"/>
    <lineage>
        <taxon>Eukaryota</taxon>
        <taxon>Fungi</taxon>
        <taxon>Dikarya</taxon>
        <taxon>Ascomycota</taxon>
        <taxon>Pezizomycotina</taxon>
        <taxon>Eurotiomycetes</taxon>
        <taxon>Eurotiomycetidae</taxon>
        <taxon>Onygenales</taxon>
        <taxon>Ajellomycetaceae</taxon>
        <taxon>Paracoccidioides</taxon>
    </lineage>
</organism>
<comment type="caution">
    <text evidence="2">The sequence shown here is derived from an EMBL/GenBank/DDBJ whole genome shotgun (WGS) entry which is preliminary data.</text>
</comment>
<dbReference type="VEuPathDB" id="FungiDB:PADG_08165"/>
<dbReference type="PANTHER" id="PTHR42077">
    <property type="entry name" value="YALI0F30239P"/>
    <property type="match status" value="1"/>
</dbReference>
<evidence type="ECO:0000313" key="3">
    <source>
        <dbReference type="Proteomes" id="UP000242814"/>
    </source>
</evidence>
<evidence type="ECO:0000256" key="1">
    <source>
        <dbReference type="SAM" id="Phobius"/>
    </source>
</evidence>
<reference evidence="2 3" key="1">
    <citation type="submission" date="2016-06" db="EMBL/GenBank/DDBJ databases">
        <authorList>
            <person name="Kjaerup R.B."/>
            <person name="Dalgaard T.S."/>
            <person name="Juul-Madsen H.R."/>
        </authorList>
    </citation>
    <scope>NUCLEOTIDE SEQUENCE [LARGE SCALE GENOMIC DNA]</scope>
    <source>
        <strain evidence="2 3">Pb300</strain>
    </source>
</reference>
<dbReference type="Proteomes" id="UP000242814">
    <property type="component" value="Unassembled WGS sequence"/>
</dbReference>
<accession>A0A1D2JCW7</accession>